<dbReference type="InterPro" id="IPR000641">
    <property type="entry name" value="CbxX/CfxQ"/>
</dbReference>
<dbReference type="Pfam" id="PF00004">
    <property type="entry name" value="AAA"/>
    <property type="match status" value="2"/>
</dbReference>
<proteinExistence type="inferred from homology"/>
<evidence type="ECO:0000259" key="4">
    <source>
        <dbReference type="SMART" id="SM00382"/>
    </source>
</evidence>
<evidence type="ECO:0000256" key="1">
    <source>
        <dbReference type="ARBA" id="ARBA00010378"/>
    </source>
</evidence>
<evidence type="ECO:0000256" key="2">
    <source>
        <dbReference type="ARBA" id="ARBA00022741"/>
    </source>
</evidence>
<dbReference type="PANTHER" id="PTHR43392:SF2">
    <property type="entry name" value="AAA-TYPE ATPASE FAMILY PROTEIN _ ANKYRIN REPEAT FAMILY PROTEIN"/>
    <property type="match status" value="1"/>
</dbReference>
<dbReference type="EMBL" id="JADIMQ010000112">
    <property type="protein sequence ID" value="MBO8449158.1"/>
    <property type="molecule type" value="Genomic_DNA"/>
</dbReference>
<dbReference type="GO" id="GO:0016887">
    <property type="term" value="F:ATP hydrolysis activity"/>
    <property type="evidence" value="ECO:0007669"/>
    <property type="project" value="InterPro"/>
</dbReference>
<dbReference type="SUPFAM" id="SSF52540">
    <property type="entry name" value="P-loop containing nucleoside triphosphate hydrolases"/>
    <property type="match status" value="2"/>
</dbReference>
<comment type="caution">
    <text evidence="5">The sequence shown here is derived from an EMBL/GenBank/DDBJ whole genome shotgun (WGS) entry which is preliminary data.</text>
</comment>
<reference evidence="5" key="2">
    <citation type="journal article" date="2021" name="PeerJ">
        <title>Extensive microbial diversity within the chicken gut microbiome revealed by metagenomics and culture.</title>
        <authorList>
            <person name="Gilroy R."/>
            <person name="Ravi A."/>
            <person name="Getino M."/>
            <person name="Pursley I."/>
            <person name="Horton D.L."/>
            <person name="Alikhan N.F."/>
            <person name="Baker D."/>
            <person name="Gharbi K."/>
            <person name="Hall N."/>
            <person name="Watson M."/>
            <person name="Adriaenssens E.M."/>
            <person name="Foster-Nyarko E."/>
            <person name="Jarju S."/>
            <person name="Secka A."/>
            <person name="Antonio M."/>
            <person name="Oren A."/>
            <person name="Chaudhuri R.R."/>
            <person name="La Ragione R."/>
            <person name="Hildebrand F."/>
            <person name="Pallen M.J."/>
        </authorList>
    </citation>
    <scope>NUCLEOTIDE SEQUENCE</scope>
    <source>
        <strain evidence="5">20514</strain>
    </source>
</reference>
<dbReference type="PRINTS" id="PR00819">
    <property type="entry name" value="CBXCFQXSUPER"/>
</dbReference>
<dbReference type="CDD" id="cd00009">
    <property type="entry name" value="AAA"/>
    <property type="match status" value="1"/>
</dbReference>
<dbReference type="GO" id="GO:0005524">
    <property type="term" value="F:ATP binding"/>
    <property type="evidence" value="ECO:0007669"/>
    <property type="project" value="UniProtKB-KW"/>
</dbReference>
<evidence type="ECO:0000313" key="6">
    <source>
        <dbReference type="Proteomes" id="UP000810252"/>
    </source>
</evidence>
<dbReference type="InterPro" id="IPR027417">
    <property type="entry name" value="P-loop_NTPase"/>
</dbReference>
<dbReference type="InterPro" id="IPR050773">
    <property type="entry name" value="CbxX/CfxQ_RuBisCO_ESX"/>
</dbReference>
<protein>
    <submittedName>
        <fullName evidence="5">AAA family ATPase</fullName>
    </submittedName>
</protein>
<dbReference type="AlphaFoldDB" id="A0A9D9EKI6"/>
<dbReference type="InterPro" id="IPR003959">
    <property type="entry name" value="ATPase_AAA_core"/>
</dbReference>
<evidence type="ECO:0000256" key="3">
    <source>
        <dbReference type="ARBA" id="ARBA00022840"/>
    </source>
</evidence>
<dbReference type="Proteomes" id="UP000810252">
    <property type="component" value="Unassembled WGS sequence"/>
</dbReference>
<dbReference type="PANTHER" id="PTHR43392">
    <property type="entry name" value="AAA-TYPE ATPASE FAMILY PROTEIN / ANKYRIN REPEAT FAMILY PROTEIN"/>
    <property type="match status" value="1"/>
</dbReference>
<keyword evidence="2" id="KW-0547">Nucleotide-binding</keyword>
<gene>
    <name evidence="5" type="ORF">IAC29_07805</name>
</gene>
<keyword evidence="3" id="KW-0067">ATP-binding</keyword>
<evidence type="ECO:0000313" key="5">
    <source>
        <dbReference type="EMBL" id="MBO8449158.1"/>
    </source>
</evidence>
<dbReference type="InterPro" id="IPR003593">
    <property type="entry name" value="AAA+_ATPase"/>
</dbReference>
<dbReference type="SMART" id="SM00382">
    <property type="entry name" value="AAA"/>
    <property type="match status" value="2"/>
</dbReference>
<sequence length="871" mass="98586">MAPERIRALDICNRELFTAIYGINGSGEVYMTDDLRINNMRETLYLYLKQEGYIPVFYDDKAFSYEEEPLLKFFSYTARKPAPQDVPSRRDFFKGKGPMSGTRNMDSVSSPSAVEANVSHHDSVEVEAFGNQRRFIVRQGEGIFHNVFSYVERNPETKLALVFVTPSTFTMDEDQRKVFLNRWNDLRDNFRRNRLAVRVIVLYDYPSPKIFAESLDKAADELFLLSPFKDLILLDIGGEDDGGSLHRGLRGKTVFFLGGPGRDEIANMLNRRRLLSEGGLPHLFTNVAWDHIVLRLWQGSTGEGGRELSLVSDYLGAPELDSIIERMDTVKAIDRLNAMEGIDNIRKQFASYREALAEHLAGRGSGRFRPHMALMGSPGTGKSTVARLFGDILREDGLLPKGHFIKVSTDELVGEYVGETRPKTRAVCERARGGVLFIDEAYGLMSGSGRHGNVDYGKEAIEVLIQFMEDSSDPLVILAGYTDEIMTLINEGNKGFRRRFNDLGLFEFMDYSPEVLYNISSRMIREPATDAFRKALRGIIRYKCAYKNKKFGNVGDMENLVSLIVSRYHAIGTDAPLDVEHLPDDLRRLVDDSVLDAGILLSDLDDVIGQDRVKDLVRKIFNKVVADRKKLMVLDDFRPKMPKLNFLFTGNPGTGKTTIARIVGGILLKLGIFPSSQGNILTEVSGSELLQYTPDDIRKLFEDNIGKVLFIDEAYQLRDSPRVIADIVGNLELEEYKNKLSVIMAGYTDDIHRLYNINPGLKRRFAEIPFADYSDEELYEILQRMAASADHTVMDAEACRENALRCFRSVPRDRNFGNAGIAENLLEILAQNRDLRYNTGTPEQQQDQDFIERILPCDFPDDISDCMTNVY</sequence>
<organism evidence="5 6">
    <name type="scientific">Candidatus Cryptobacteroides merdigallinarum</name>
    <dbReference type="NCBI Taxonomy" id="2840770"/>
    <lineage>
        <taxon>Bacteria</taxon>
        <taxon>Pseudomonadati</taxon>
        <taxon>Bacteroidota</taxon>
        <taxon>Bacteroidia</taxon>
        <taxon>Bacteroidales</taxon>
        <taxon>Candidatus Cryptobacteroides</taxon>
    </lineage>
</organism>
<accession>A0A9D9EKI6</accession>
<name>A0A9D9EKI6_9BACT</name>
<dbReference type="Gene3D" id="1.10.8.60">
    <property type="match status" value="1"/>
</dbReference>
<comment type="similarity">
    <text evidence="1">Belongs to the CbxX/CfxQ family.</text>
</comment>
<feature type="domain" description="AAA+ ATPase" evidence="4">
    <location>
        <begin position="642"/>
        <end position="784"/>
    </location>
</feature>
<dbReference type="Gene3D" id="3.40.50.300">
    <property type="entry name" value="P-loop containing nucleotide triphosphate hydrolases"/>
    <property type="match status" value="2"/>
</dbReference>
<dbReference type="Pfam" id="PF17866">
    <property type="entry name" value="AAA_lid_6"/>
    <property type="match status" value="1"/>
</dbReference>
<feature type="domain" description="AAA+ ATPase" evidence="4">
    <location>
        <begin position="368"/>
        <end position="505"/>
    </location>
</feature>
<reference evidence="5" key="1">
    <citation type="submission" date="2020-10" db="EMBL/GenBank/DDBJ databases">
        <authorList>
            <person name="Gilroy R."/>
        </authorList>
    </citation>
    <scope>NUCLEOTIDE SEQUENCE</scope>
    <source>
        <strain evidence="5">20514</strain>
    </source>
</reference>
<dbReference type="InterPro" id="IPR041627">
    <property type="entry name" value="AAA_lid_6"/>
</dbReference>